<evidence type="ECO:0000256" key="9">
    <source>
        <dbReference type="ARBA" id="ARBA00022734"/>
    </source>
</evidence>
<dbReference type="InterPro" id="IPR000985">
    <property type="entry name" value="Lectin_LegA_CS"/>
</dbReference>
<feature type="binding site" evidence="17">
    <location>
        <position position="1548"/>
    </location>
    <ligand>
        <name>ATP</name>
        <dbReference type="ChEBI" id="CHEBI:30616"/>
    </ligand>
</feature>
<dbReference type="Proteomes" id="UP000436088">
    <property type="component" value="Unassembled WGS sequence"/>
</dbReference>
<evidence type="ECO:0000256" key="1">
    <source>
        <dbReference type="ARBA" id="ARBA00004251"/>
    </source>
</evidence>
<keyword evidence="6" id="KW-0808">Transferase</keyword>
<evidence type="ECO:0000256" key="4">
    <source>
        <dbReference type="ARBA" id="ARBA00010217"/>
    </source>
</evidence>
<dbReference type="InterPro" id="IPR001220">
    <property type="entry name" value="Legume_lectin_dom"/>
</dbReference>
<dbReference type="InterPro" id="IPR018203">
    <property type="entry name" value="GDP_dissociation_inhibitor"/>
</dbReference>
<dbReference type="PRINTS" id="PR00891">
    <property type="entry name" value="RABGDIREP"/>
</dbReference>
<reference evidence="21" key="1">
    <citation type="submission" date="2019-09" db="EMBL/GenBank/DDBJ databases">
        <title>Draft genome information of white flower Hibiscus syriacus.</title>
        <authorList>
            <person name="Kim Y.-M."/>
        </authorList>
    </citation>
    <scope>NUCLEOTIDE SEQUENCE [LARGE SCALE GENOMIC DNA]</scope>
    <source>
        <strain evidence="21">YM2019G1</strain>
    </source>
</reference>
<comment type="caution">
    <text evidence="21">The sequence shown here is derived from an EMBL/GenBank/DDBJ whole genome shotgun (WGS) entry which is preliminary data.</text>
</comment>
<evidence type="ECO:0000259" key="20">
    <source>
        <dbReference type="PROSITE" id="PS50011"/>
    </source>
</evidence>
<evidence type="ECO:0000256" key="11">
    <source>
        <dbReference type="ARBA" id="ARBA00022777"/>
    </source>
</evidence>
<keyword evidence="16" id="KW-0325">Glycoprotein</keyword>
<keyword evidence="15" id="KW-0675">Receptor</keyword>
<dbReference type="Gene3D" id="3.30.519.10">
    <property type="entry name" value="Guanine Nucleotide Dissociation Inhibitor, domain 2"/>
    <property type="match status" value="1"/>
</dbReference>
<keyword evidence="5" id="KW-1003">Cell membrane</keyword>
<evidence type="ECO:0000256" key="14">
    <source>
        <dbReference type="ARBA" id="ARBA00023136"/>
    </source>
</evidence>
<dbReference type="Gene3D" id="2.60.120.200">
    <property type="match status" value="2"/>
</dbReference>
<proteinExistence type="inferred from homology"/>
<dbReference type="Gene3D" id="1.10.405.10">
    <property type="entry name" value="Guanine Nucleotide Dissociation Inhibitor, domain 1"/>
    <property type="match status" value="1"/>
</dbReference>
<evidence type="ECO:0000313" key="22">
    <source>
        <dbReference type="Proteomes" id="UP000436088"/>
    </source>
</evidence>
<dbReference type="Pfam" id="PF00139">
    <property type="entry name" value="Lectin_legB"/>
    <property type="match status" value="2"/>
</dbReference>
<dbReference type="SUPFAM" id="SSF51905">
    <property type="entry name" value="FAD/NAD(P)-binding domain"/>
    <property type="match status" value="2"/>
</dbReference>
<dbReference type="PANTHER" id="PTHR27007">
    <property type="match status" value="1"/>
</dbReference>
<dbReference type="GO" id="GO:0005092">
    <property type="term" value="F:GDP-dissociation inhibitor activity"/>
    <property type="evidence" value="ECO:0007669"/>
    <property type="project" value="InterPro"/>
</dbReference>
<keyword evidence="14 19" id="KW-0472">Membrane</keyword>
<dbReference type="Gene3D" id="1.10.510.10">
    <property type="entry name" value="Transferase(Phosphotransferase) domain 1"/>
    <property type="match status" value="1"/>
</dbReference>
<dbReference type="FunFam" id="1.10.405.10:FF:000011">
    <property type="entry name" value="Rab GDP dissociation inhibitor"/>
    <property type="match status" value="1"/>
</dbReference>
<dbReference type="InterPro" id="IPR050528">
    <property type="entry name" value="L-type_Lectin-RKs"/>
</dbReference>
<dbReference type="InterPro" id="IPR000719">
    <property type="entry name" value="Prot_kinase_dom"/>
</dbReference>
<keyword evidence="13 19" id="KW-1133">Transmembrane helix</keyword>
<evidence type="ECO:0000256" key="16">
    <source>
        <dbReference type="ARBA" id="ARBA00023180"/>
    </source>
</evidence>
<dbReference type="PROSITE" id="PS00107">
    <property type="entry name" value="PROTEIN_KINASE_ATP"/>
    <property type="match status" value="1"/>
</dbReference>
<organism evidence="21 22">
    <name type="scientific">Hibiscus syriacus</name>
    <name type="common">Rose of Sharon</name>
    <dbReference type="NCBI Taxonomy" id="106335"/>
    <lineage>
        <taxon>Eukaryota</taxon>
        <taxon>Viridiplantae</taxon>
        <taxon>Streptophyta</taxon>
        <taxon>Embryophyta</taxon>
        <taxon>Tracheophyta</taxon>
        <taxon>Spermatophyta</taxon>
        <taxon>Magnoliopsida</taxon>
        <taxon>eudicotyledons</taxon>
        <taxon>Gunneridae</taxon>
        <taxon>Pentapetalae</taxon>
        <taxon>rosids</taxon>
        <taxon>malvids</taxon>
        <taxon>Malvales</taxon>
        <taxon>Malvaceae</taxon>
        <taxon>Malvoideae</taxon>
        <taxon>Hibiscus</taxon>
    </lineage>
</organism>
<feature type="transmembrane region" description="Helical" evidence="19">
    <location>
        <begin position="1454"/>
        <end position="1478"/>
    </location>
</feature>
<dbReference type="Gene3D" id="3.30.200.20">
    <property type="entry name" value="Phosphorylase Kinase, domain 1"/>
    <property type="match status" value="1"/>
</dbReference>
<evidence type="ECO:0000256" key="8">
    <source>
        <dbReference type="ARBA" id="ARBA00022729"/>
    </source>
</evidence>
<dbReference type="SUPFAM" id="SSF49899">
    <property type="entry name" value="Concanavalin A-like lectins/glucanases"/>
    <property type="match status" value="1"/>
</dbReference>
<keyword evidence="8" id="KW-0732">Signal</keyword>
<evidence type="ECO:0000256" key="18">
    <source>
        <dbReference type="SAM" id="MobiDB-lite"/>
    </source>
</evidence>
<evidence type="ECO:0000256" key="17">
    <source>
        <dbReference type="PROSITE-ProRule" id="PRU10141"/>
    </source>
</evidence>
<feature type="domain" description="Protein kinase" evidence="20">
    <location>
        <begin position="1519"/>
        <end position="1779"/>
    </location>
</feature>
<dbReference type="SUPFAM" id="SSF54373">
    <property type="entry name" value="FAD-linked reductases, C-terminal domain"/>
    <property type="match status" value="1"/>
</dbReference>
<dbReference type="CDD" id="cd06899">
    <property type="entry name" value="lectin_legume_LecRK_Arcelin_ConA"/>
    <property type="match status" value="1"/>
</dbReference>
<evidence type="ECO:0000256" key="7">
    <source>
        <dbReference type="ARBA" id="ARBA00022692"/>
    </source>
</evidence>
<protein>
    <submittedName>
        <fullName evidence="21">Guanosine nucleotide diphosphate dissociation inhibitor 2</fullName>
    </submittedName>
</protein>
<dbReference type="PROSITE" id="PS00308">
    <property type="entry name" value="LECTIN_LEGUME_ALPHA"/>
    <property type="match status" value="1"/>
</dbReference>
<dbReference type="InterPro" id="IPR008271">
    <property type="entry name" value="Ser/Thr_kinase_AS"/>
</dbReference>
<dbReference type="InterPro" id="IPR013320">
    <property type="entry name" value="ConA-like_dom_sf"/>
</dbReference>
<keyword evidence="10 17" id="KW-0547">Nucleotide-binding</keyword>
<dbReference type="PROSITE" id="PS50011">
    <property type="entry name" value="PROTEIN_KINASE_DOM"/>
    <property type="match status" value="1"/>
</dbReference>
<dbReference type="FunFam" id="1.10.510.10:FF:000240">
    <property type="entry name" value="Lectin-domain containing receptor kinase A4.3"/>
    <property type="match status" value="1"/>
</dbReference>
<evidence type="ECO:0000256" key="2">
    <source>
        <dbReference type="ARBA" id="ARBA00005593"/>
    </source>
</evidence>
<keyword evidence="9" id="KW-0430">Lectin</keyword>
<sequence>MDEEYDVIVLGTGLKECILSGLLSVNGLKTLHTDRNDYYGGESTSLNLTQFMMANGSLVRILIHTDVTKYLNFKAVEGSFVYNKSQIYKVPATDIEALKLPLMGLFEKRRARKFFIYVQDYEDSDPKSHGLDLNYGLEDNTIDFIGHALALYSDDSYLDQPATSSVKWMKLYAESLARFQGESPYIYPLYGLGELPQVELGDDGKVIGVTSEGETAKCKKVVCDPSYLFDRIQKVGKVARAICIMSHPIPDTNDSHSAQVILPQKQLGRKSDMFADNCLSYLNLLIVSVLHLLRFAFDVAEAETDDPKVELEPGIKLLGPVDEIFYDTYDRYVPTNDHTADNCFISASYDPKTHFETTVNDVIQMYTKITGKLNLPKLDFKLDRVLVWVQLSKLPLELFTNKGLSYISSALGTPLCMDGITASRQRLSFAKVCVKISPGFRCPNHIDVELSNEVVASIVRDQSGPGGSGTHQLVEQSAPEEVVVGSNEVVLACAEVGSIAVVEVVIVKVGIACEGSSSFVGDGPMQSGEELGMECRTRAASIGDFLNDIKSKKNDKVEKLKKGVEMARLRVEVLCLLETKVQEDKDLVLVEEWVEFCGCVMWGINPFQWLLRTVHSLVGSLSWVIGGDFNVSLGPDESSRLKVLPSVEMGKFRSCLEEFQALGVSDHCPTLILLDKSNLVNKPKAFKFFNFWVHHIEFFSMVRESWLRSVEGDPMLVLFRKLKRLKRVLKAFNKSYSGDSRVLGCEISLLKEIIGYSLPEDASLLLSRDVSDEDIRLAIFRQEMIKPQGQIGILRCFSRLLGRYLGLRAGFEPGRNIIDNTLLAQELVKCYARKSLIPRCEIKVDLQKAFDSLDWGFVLAVLEAVGLLEKFRTWIRVCLTTPQFSIAFSGSLVGFFEGTSGFDKGILCPRVGGFSNGVNCVLERFYEISRLRLNATKCEIYSSGVSNDELCRIESDTGFKNGCLPIRYIGTPLVTRKLLEKDCHMLIASVRGKLERQLVLPKVVVERVNQLCIRLGLLNLAGWNKVFLVQLLRKLFADEGSLCVAWVRTYIVKGVNLWSFVPKGMVSWSLRRIFALREEVVRVFGLVRFQGVTRAREIWEEMRTRRQKVAWKRLVWFPLHVLRHAIIAWMALLHMLPTHDRLVWDIQSFFGVGSRGRMDMCECKSHLAFAVTTIDLTPKMMKAENAENLCFRSQKRAFVFLLSILVNLSKAASVDDNINFSFTRFIPTMPEMVYESDAYVLKNAIQLTGSNGDVDGVGRATYYKPMHLWDNSSGYLTLADFTTHFSFTIDSSSQGGMSGDGLAFFLAPNGSKIPPDSGGDHVGIDINNVTTSLKAVQWRWNDVEDGGQVYAFISYNSSTKNLSVHLLDNDDSTAQNSLTLSTTLDLSLYLTEWVTFGFSGSAAATGEDSNEMHSICSWNFSSSLQVSRNTSTNPPPPTPAPAAAKIPRRKSRSWLWVVLAIAGAITALILGLGSVWFFCRRRKYISREDGAISVNVEMEMVTAPRQFSYKKLRLATGNFSDEGLLGEGGFGKVYLGFLMDMNCNVAVKRITPDSRQGMKEYVSEVKIISRLRHRNLVQLIGWCHDNNELLIVYEFLPNKSLDYHLHREPCLLTWDKRYKIAMGLASALLYLQEECDQCVLHRDIKSSNVLLDLSFNAKLGDFGLARLVEHGQGSRTTKVMLGTDGYIAPECLDTYRAVKESDIYSFGIVILEIASGKKAIAAHERRSKKSRTKLVEWVWELYGKESLVDAADQRLYGNYDMEQMERLLLVGLACAHPGYFARPSITQVIDILGFKAPCPMVPREMPLPIFGSALEDNNVASSGFISLPTVGCSRSQPQISGPSVRFLKDKRKTRSVAGSDMEAGQSYVVGS</sequence>
<evidence type="ECO:0000256" key="5">
    <source>
        <dbReference type="ARBA" id="ARBA00022475"/>
    </source>
</evidence>
<evidence type="ECO:0000256" key="19">
    <source>
        <dbReference type="SAM" id="Phobius"/>
    </source>
</evidence>
<dbReference type="SMART" id="SM00220">
    <property type="entry name" value="S_TKc"/>
    <property type="match status" value="1"/>
</dbReference>
<dbReference type="Gene3D" id="3.50.50.60">
    <property type="entry name" value="FAD/NAD(P)-binding domain"/>
    <property type="match status" value="2"/>
</dbReference>
<dbReference type="GO" id="GO:0005886">
    <property type="term" value="C:plasma membrane"/>
    <property type="evidence" value="ECO:0007669"/>
    <property type="project" value="UniProtKB-SubCell"/>
</dbReference>
<dbReference type="GO" id="GO:0007264">
    <property type="term" value="P:small GTPase-mediated signal transduction"/>
    <property type="evidence" value="ECO:0007669"/>
    <property type="project" value="InterPro"/>
</dbReference>
<dbReference type="GO" id="GO:0002229">
    <property type="term" value="P:defense response to oomycetes"/>
    <property type="evidence" value="ECO:0007669"/>
    <property type="project" value="UniProtKB-ARBA"/>
</dbReference>
<dbReference type="EMBL" id="VEPZ02001009">
    <property type="protein sequence ID" value="KAE8702202.1"/>
    <property type="molecule type" value="Genomic_DNA"/>
</dbReference>
<dbReference type="GO" id="GO:0004672">
    <property type="term" value="F:protein kinase activity"/>
    <property type="evidence" value="ECO:0007669"/>
    <property type="project" value="InterPro"/>
</dbReference>
<dbReference type="GO" id="GO:0030246">
    <property type="term" value="F:carbohydrate binding"/>
    <property type="evidence" value="ECO:0007669"/>
    <property type="project" value="UniProtKB-KW"/>
</dbReference>
<comment type="subcellular location">
    <subcellularLocation>
        <location evidence="1">Cell membrane</location>
        <topology evidence="1">Single-pass type I membrane protein</topology>
    </subcellularLocation>
</comment>
<feature type="region of interest" description="Disordered" evidence="18">
    <location>
        <begin position="1850"/>
        <end position="1871"/>
    </location>
</feature>
<dbReference type="InterPro" id="IPR036188">
    <property type="entry name" value="FAD/NAD-bd_sf"/>
</dbReference>
<keyword evidence="11" id="KW-0418">Kinase</keyword>
<dbReference type="PROSITE" id="PS00108">
    <property type="entry name" value="PROTEIN_KINASE_ST"/>
    <property type="match status" value="1"/>
</dbReference>
<keyword evidence="12 17" id="KW-0067">ATP-binding</keyword>
<gene>
    <name evidence="21" type="ORF">F3Y22_tig00110485pilonHSYRG00048</name>
</gene>
<evidence type="ECO:0000256" key="13">
    <source>
        <dbReference type="ARBA" id="ARBA00022989"/>
    </source>
</evidence>
<accession>A0A6A3AHF6</accession>
<evidence type="ECO:0000313" key="21">
    <source>
        <dbReference type="EMBL" id="KAE8702202.1"/>
    </source>
</evidence>
<evidence type="ECO:0000256" key="6">
    <source>
        <dbReference type="ARBA" id="ARBA00022679"/>
    </source>
</evidence>
<dbReference type="InterPro" id="IPR011009">
    <property type="entry name" value="Kinase-like_dom_sf"/>
</dbReference>
<dbReference type="InterPro" id="IPR017441">
    <property type="entry name" value="Protein_kinase_ATP_BS"/>
</dbReference>
<evidence type="ECO:0000256" key="12">
    <source>
        <dbReference type="ARBA" id="ARBA00022840"/>
    </source>
</evidence>
<name>A0A6A3AHF6_HIBSY</name>
<dbReference type="FunFam" id="3.30.200.20:FF:000168">
    <property type="entry name" value="L-type lectin-domain containing receptor kinase IX.1"/>
    <property type="match status" value="1"/>
</dbReference>
<evidence type="ECO:0000256" key="10">
    <source>
        <dbReference type="ARBA" id="ARBA00022741"/>
    </source>
</evidence>
<dbReference type="Pfam" id="PF00069">
    <property type="entry name" value="Pkinase"/>
    <property type="match status" value="1"/>
</dbReference>
<comment type="similarity">
    <text evidence="3">In the N-terminal section; belongs to the leguminous lectin family.</text>
</comment>
<evidence type="ECO:0000256" key="15">
    <source>
        <dbReference type="ARBA" id="ARBA00023170"/>
    </source>
</evidence>
<dbReference type="SUPFAM" id="SSF56112">
    <property type="entry name" value="Protein kinase-like (PK-like)"/>
    <property type="match status" value="1"/>
</dbReference>
<keyword evidence="7 19" id="KW-0812">Transmembrane</keyword>
<comment type="similarity">
    <text evidence="2">Belongs to the Rab GDI family.</text>
</comment>
<keyword evidence="22" id="KW-1185">Reference proteome</keyword>
<evidence type="ECO:0000256" key="3">
    <source>
        <dbReference type="ARBA" id="ARBA00008536"/>
    </source>
</evidence>
<dbReference type="GO" id="GO:0005524">
    <property type="term" value="F:ATP binding"/>
    <property type="evidence" value="ECO:0007669"/>
    <property type="project" value="UniProtKB-UniRule"/>
</dbReference>
<dbReference type="Pfam" id="PF00996">
    <property type="entry name" value="GDI"/>
    <property type="match status" value="2"/>
</dbReference>
<comment type="similarity">
    <text evidence="4">In the C-terminal section; belongs to the protein kinase superfamily. Ser/Thr protein kinase family.</text>
</comment>